<dbReference type="SUPFAM" id="SSF103473">
    <property type="entry name" value="MFS general substrate transporter"/>
    <property type="match status" value="1"/>
</dbReference>
<dbReference type="PANTHER" id="PTHR31187">
    <property type="match status" value="1"/>
</dbReference>
<organism evidence="10 11">
    <name type="scientific">Candidatus Chromulinivorax destructor</name>
    <dbReference type="NCBI Taxonomy" id="2066483"/>
    <lineage>
        <taxon>Bacteria</taxon>
        <taxon>Candidatus Babelota</taxon>
        <taxon>Candidatus Babeliae</taxon>
        <taxon>Candidatus Babeliales</taxon>
        <taxon>Candidatus Chromulinivoraceae</taxon>
        <taxon>Candidatus Chromulinivorax</taxon>
    </lineage>
</organism>
<evidence type="ECO:0000256" key="8">
    <source>
        <dbReference type="ARBA" id="ARBA00023136"/>
    </source>
</evidence>
<evidence type="ECO:0000256" key="1">
    <source>
        <dbReference type="ARBA" id="ARBA00004141"/>
    </source>
</evidence>
<dbReference type="GO" id="GO:0005524">
    <property type="term" value="F:ATP binding"/>
    <property type="evidence" value="ECO:0007669"/>
    <property type="project" value="UniProtKB-KW"/>
</dbReference>
<keyword evidence="4 9" id="KW-0812">Transmembrane</keyword>
<feature type="transmembrane region" description="Helical" evidence="9">
    <location>
        <begin position="113"/>
        <end position="134"/>
    </location>
</feature>
<dbReference type="InterPro" id="IPR036259">
    <property type="entry name" value="MFS_trans_sf"/>
</dbReference>
<evidence type="ECO:0000256" key="7">
    <source>
        <dbReference type="ARBA" id="ARBA00022989"/>
    </source>
</evidence>
<evidence type="ECO:0000256" key="3">
    <source>
        <dbReference type="ARBA" id="ARBA00022448"/>
    </source>
</evidence>
<dbReference type="GO" id="GO:0005471">
    <property type="term" value="F:ATP:ADP antiporter activity"/>
    <property type="evidence" value="ECO:0007669"/>
    <property type="project" value="InterPro"/>
</dbReference>
<dbReference type="PANTHER" id="PTHR31187:SF1">
    <property type="entry name" value="ADP,ATP CARRIER PROTEIN 1"/>
    <property type="match status" value="1"/>
</dbReference>
<evidence type="ECO:0000256" key="9">
    <source>
        <dbReference type="RuleBase" id="RU363121"/>
    </source>
</evidence>
<keyword evidence="8 9" id="KW-0472">Membrane</keyword>
<dbReference type="OrthoDB" id="199378at2"/>
<keyword evidence="7 9" id="KW-1133">Transmembrane helix</keyword>
<dbReference type="Pfam" id="PF03219">
    <property type="entry name" value="TLC"/>
    <property type="match status" value="1"/>
</dbReference>
<comment type="subcellular location">
    <subcellularLocation>
        <location evidence="1 9">Membrane</location>
        <topology evidence="1 9">Multi-pass membrane protein</topology>
    </subcellularLocation>
</comment>
<reference evidence="10 11" key="1">
    <citation type="submission" date="2017-12" db="EMBL/GenBank/DDBJ databases">
        <title>Chromulinavorax destructans is a abundant pathogen of dominant heterotrophic picoflagllates.</title>
        <authorList>
            <person name="Deeg C.M."/>
            <person name="Zimmer M."/>
            <person name="Suttle C.A."/>
        </authorList>
    </citation>
    <scope>NUCLEOTIDE SEQUENCE [LARGE SCALE GENOMIC DNA]</scope>
    <source>
        <strain evidence="10 11">SeV1</strain>
    </source>
</reference>
<dbReference type="Proteomes" id="UP000254834">
    <property type="component" value="Chromosome"/>
</dbReference>
<accession>A0A345ZCK4</accession>
<evidence type="ECO:0000256" key="4">
    <source>
        <dbReference type="ARBA" id="ARBA00022692"/>
    </source>
</evidence>
<proteinExistence type="inferred from homology"/>
<evidence type="ECO:0000256" key="5">
    <source>
        <dbReference type="ARBA" id="ARBA00022741"/>
    </source>
</evidence>
<dbReference type="AlphaFoldDB" id="A0A345ZCK4"/>
<keyword evidence="6 9" id="KW-0067">ATP-binding</keyword>
<feature type="transmembrane region" description="Helical" evidence="9">
    <location>
        <begin position="187"/>
        <end position="209"/>
    </location>
</feature>
<evidence type="ECO:0000313" key="10">
    <source>
        <dbReference type="EMBL" id="AXK61021.1"/>
    </source>
</evidence>
<dbReference type="GO" id="GO:0016020">
    <property type="term" value="C:membrane"/>
    <property type="evidence" value="ECO:0007669"/>
    <property type="project" value="UniProtKB-SubCell"/>
</dbReference>
<feature type="transmembrane region" description="Helical" evidence="9">
    <location>
        <begin position="458"/>
        <end position="482"/>
    </location>
</feature>
<feature type="transmembrane region" description="Helical" evidence="9">
    <location>
        <begin position="88"/>
        <end position="106"/>
    </location>
</feature>
<gene>
    <name evidence="10" type="ORF">C0J27_04790</name>
</gene>
<feature type="transmembrane region" description="Helical" evidence="9">
    <location>
        <begin position="343"/>
        <end position="361"/>
    </location>
</feature>
<feature type="transmembrane region" description="Helical" evidence="9">
    <location>
        <begin position="229"/>
        <end position="249"/>
    </location>
</feature>
<dbReference type="EMBL" id="CP025544">
    <property type="protein sequence ID" value="AXK61021.1"/>
    <property type="molecule type" value="Genomic_DNA"/>
</dbReference>
<keyword evidence="3 9" id="KW-0813">Transport</keyword>
<dbReference type="KEGG" id="cdes:C0J27_04790"/>
<evidence type="ECO:0000313" key="11">
    <source>
        <dbReference type="Proteomes" id="UP000254834"/>
    </source>
</evidence>
<feature type="transmembrane region" description="Helical" evidence="9">
    <location>
        <begin position="154"/>
        <end position="175"/>
    </location>
</feature>
<evidence type="ECO:0000256" key="6">
    <source>
        <dbReference type="ARBA" id="ARBA00022840"/>
    </source>
</evidence>
<keyword evidence="11" id="KW-1185">Reference proteome</keyword>
<feature type="transmembrane region" description="Helical" evidence="9">
    <location>
        <begin position="51"/>
        <end position="68"/>
    </location>
</feature>
<feature type="transmembrane region" description="Helical" evidence="9">
    <location>
        <begin position="368"/>
        <end position="386"/>
    </location>
</feature>
<keyword evidence="5 9" id="KW-0547">Nucleotide-binding</keyword>
<dbReference type="InterPro" id="IPR004667">
    <property type="entry name" value="ADP_ATP_car_bac_type"/>
</dbReference>
<protein>
    <recommendedName>
        <fullName evidence="9">ADP,ATP carrier protein</fullName>
    </recommendedName>
</protein>
<comment type="similarity">
    <text evidence="2 9">Belongs to the ADP/ATP translocase tlc family.</text>
</comment>
<evidence type="ECO:0000256" key="2">
    <source>
        <dbReference type="ARBA" id="ARBA00007127"/>
    </source>
</evidence>
<sequence>MYTFIFFIRVDAFYIDRAECMQFFNFKGCFMGSGLEKTIHSDVKKYEQLKFALLTLAFCLVIGAYTIVKELKDTIFVGIVGKSHIPEAKFLVVFFLIPAALLYATLVDKIRRYQLLSFYCFLYGLILLFFTYLLGSPEHGLLNTVTSPWRIFGWIFFFVLEGFSPFVVGVFWAFANSVSDPAEAKSSYATMVAGSKMGGMATALFAWYMMSNLRDVWFFDFSDVVAHQVLLGLSAVLLLLVPLVIYILMKKVPGRYLHGYEVVYKQEKRNSKAGTANTGMLSGLQIMLESPYILGIFALVFFYESLNVVLSYQRICILETAAKGANGLVSLSHLTGSMFWQRFLMHFAGLVLSLFGVRVLLKRYGEKACLLLVPFLVALLLIYFMVVQTEDSITFVFIGLGSINYSFSQPLRESLYIPTMKDIKFKAKSWIDTFGTKISKAAGSSFVSVAKHAVPGTAGFYCIYTGFFTVLIAVWFLTAYLLGRRYEKAVESNEIIMQ</sequence>
<feature type="transmembrane region" description="Helical" evidence="9">
    <location>
        <begin position="278"/>
        <end position="303"/>
    </location>
</feature>
<name>A0A345ZCK4_9BACT</name>